<dbReference type="Proteomes" id="UP001652660">
    <property type="component" value="Chromosome 2e"/>
</dbReference>
<dbReference type="PANTHER" id="PTHR45868">
    <property type="entry name" value="HEAVY METAL-ASSOCIATED ISOPRENYLATED PLANT PROTEIN 33-RELATED"/>
    <property type="match status" value="1"/>
</dbReference>
<feature type="domain" description="HMA" evidence="6">
    <location>
        <begin position="10"/>
        <end position="76"/>
    </location>
</feature>
<keyword evidence="4" id="KW-0636">Prenylation</keyword>
<evidence type="ECO:0000259" key="6">
    <source>
        <dbReference type="PROSITE" id="PS50846"/>
    </source>
</evidence>
<name>A0A6P6WPV1_COFAR</name>
<dbReference type="GeneID" id="113733455"/>
<keyword evidence="3" id="KW-0479">Metal-binding</keyword>
<keyword evidence="7" id="KW-1185">Reference proteome</keyword>
<dbReference type="InterPro" id="IPR006121">
    <property type="entry name" value="HMA_dom"/>
</dbReference>
<protein>
    <recommendedName>
        <fullName evidence="6">HMA domain-containing protein</fullName>
    </recommendedName>
</protein>
<dbReference type="PROSITE" id="PS50846">
    <property type="entry name" value="HMA_2"/>
    <property type="match status" value="1"/>
</dbReference>
<organism evidence="7 8">
    <name type="scientific">Coffea arabica</name>
    <name type="common">Arabian coffee</name>
    <dbReference type="NCBI Taxonomy" id="13443"/>
    <lineage>
        <taxon>Eukaryota</taxon>
        <taxon>Viridiplantae</taxon>
        <taxon>Streptophyta</taxon>
        <taxon>Embryophyta</taxon>
        <taxon>Tracheophyta</taxon>
        <taxon>Spermatophyta</taxon>
        <taxon>Magnoliopsida</taxon>
        <taxon>eudicotyledons</taxon>
        <taxon>Gunneridae</taxon>
        <taxon>Pentapetalae</taxon>
        <taxon>asterids</taxon>
        <taxon>lamiids</taxon>
        <taxon>Gentianales</taxon>
        <taxon>Rubiaceae</taxon>
        <taxon>Ixoroideae</taxon>
        <taxon>Gardenieae complex</taxon>
        <taxon>Bertiereae - Coffeeae clade</taxon>
        <taxon>Coffeeae</taxon>
        <taxon>Coffea</taxon>
    </lineage>
</organism>
<dbReference type="Gene3D" id="3.30.70.100">
    <property type="match status" value="1"/>
</dbReference>
<dbReference type="PANTHER" id="PTHR45868:SF74">
    <property type="entry name" value="HEAVY METAL-ASSOCIATED ISOPRENYLATED PLANT PROTEIN 33"/>
    <property type="match status" value="1"/>
</dbReference>
<sequence>MAYSLPLVAPSNFILKLKIHCSKCENKLKRMLLRAPGVHSVSIDAKQGTVAISGNVAPSTILMLLEKGVGRKAELLWEQSPSASSTSSKLDGQNLEIIAESKVFDERFNDPNVVAQLERLSGIQGLKNIQVTYSKTIKLSFKGEKDDLSDKNVEVTARDQGSGIFCEASASCCGGHNHGGVHRNVHGNGIGGCCGNHAAGYPIASYVCPVHSCDGNSYWPPHACGSVPPPAPQPPCPGCSPSAPPLGTTYDTPPPPPPPASMGYSYFSPFSDDNLSSGCNII</sequence>
<dbReference type="InterPro" id="IPR036163">
    <property type="entry name" value="HMA_dom_sf"/>
</dbReference>
<dbReference type="GO" id="GO:0046872">
    <property type="term" value="F:metal ion binding"/>
    <property type="evidence" value="ECO:0007669"/>
    <property type="project" value="UniProtKB-KW"/>
</dbReference>
<keyword evidence="2" id="KW-0488">Methylation</keyword>
<reference evidence="8" key="2">
    <citation type="submission" date="2025-08" db="UniProtKB">
        <authorList>
            <consortium name="RefSeq"/>
        </authorList>
    </citation>
    <scope>IDENTIFICATION</scope>
    <source>
        <tissue evidence="8">Leaves</tissue>
    </source>
</reference>
<gene>
    <name evidence="8" type="primary">LOC113733455</name>
</gene>
<comment type="subcellular location">
    <subcellularLocation>
        <location evidence="1">Membrane</location>
        <topology evidence="1">Peripheral membrane protein</topology>
    </subcellularLocation>
</comment>
<evidence type="ECO:0000313" key="7">
    <source>
        <dbReference type="Proteomes" id="UP001652660"/>
    </source>
</evidence>
<dbReference type="CDD" id="cd00371">
    <property type="entry name" value="HMA"/>
    <property type="match status" value="1"/>
</dbReference>
<evidence type="ECO:0000256" key="3">
    <source>
        <dbReference type="ARBA" id="ARBA00022723"/>
    </source>
</evidence>
<evidence type="ECO:0000256" key="5">
    <source>
        <dbReference type="ARBA" id="ARBA00024045"/>
    </source>
</evidence>
<dbReference type="SUPFAM" id="SSF55008">
    <property type="entry name" value="HMA, heavy metal-associated domain"/>
    <property type="match status" value="1"/>
</dbReference>
<comment type="similarity">
    <text evidence="5">Belongs to the HIPP family.</text>
</comment>
<accession>A0A6P6WPV1</accession>
<dbReference type="OrthoDB" id="1110082at2759"/>
<dbReference type="RefSeq" id="XP_027115622.1">
    <property type="nucleotide sequence ID" value="XM_027259821.2"/>
</dbReference>
<dbReference type="AlphaFoldDB" id="A0A6P6WPV1"/>
<evidence type="ECO:0000256" key="1">
    <source>
        <dbReference type="ARBA" id="ARBA00004170"/>
    </source>
</evidence>
<dbReference type="GO" id="GO:0016020">
    <property type="term" value="C:membrane"/>
    <property type="evidence" value="ECO:0007669"/>
    <property type="project" value="UniProtKB-SubCell"/>
</dbReference>
<dbReference type="Pfam" id="PF00403">
    <property type="entry name" value="HMA"/>
    <property type="match status" value="1"/>
</dbReference>
<dbReference type="GO" id="GO:0009626">
    <property type="term" value="P:plant-type hypersensitive response"/>
    <property type="evidence" value="ECO:0007669"/>
    <property type="project" value="UniProtKB-KW"/>
</dbReference>
<proteinExistence type="inferred from homology"/>
<keyword evidence="4" id="KW-0449">Lipoprotein</keyword>
<evidence type="ECO:0000313" key="8">
    <source>
        <dbReference type="RefSeq" id="XP_027115622.1"/>
    </source>
</evidence>
<reference evidence="7" key="1">
    <citation type="journal article" date="2025" name="Foods">
        <title>Unveiling the Microbial Signatures of Arabica Coffee Cherries: Insights into Ripeness Specific Diversity, Functional Traits, and Implications for Quality and Safety.</title>
        <authorList>
            <consortium name="RefSeq"/>
            <person name="Tenea G.N."/>
            <person name="Cifuentes V."/>
            <person name="Reyes P."/>
            <person name="Cevallos-Vallejos M."/>
        </authorList>
    </citation>
    <scope>NUCLEOTIDE SEQUENCE [LARGE SCALE GENOMIC DNA]</scope>
</reference>
<evidence type="ECO:0000256" key="2">
    <source>
        <dbReference type="ARBA" id="ARBA00022481"/>
    </source>
</evidence>
<evidence type="ECO:0000256" key="4">
    <source>
        <dbReference type="ARBA" id="ARBA00023289"/>
    </source>
</evidence>